<protein>
    <recommendedName>
        <fullName evidence="3">Lipoprotein</fullName>
    </recommendedName>
</protein>
<evidence type="ECO:0000313" key="1">
    <source>
        <dbReference type="EMBL" id="MDO3722239.1"/>
    </source>
</evidence>
<evidence type="ECO:0000313" key="2">
    <source>
        <dbReference type="Proteomes" id="UP001168640"/>
    </source>
</evidence>
<dbReference type="PROSITE" id="PS51257">
    <property type="entry name" value="PROKAR_LIPOPROTEIN"/>
    <property type="match status" value="1"/>
</dbReference>
<gene>
    <name evidence="1" type="ORF">QVZ43_10940</name>
</gene>
<organism evidence="1 2">
    <name type="scientific">Marinobacter suaedae</name>
    <dbReference type="NCBI Taxonomy" id="3057675"/>
    <lineage>
        <taxon>Bacteria</taxon>
        <taxon>Pseudomonadati</taxon>
        <taxon>Pseudomonadota</taxon>
        <taxon>Gammaproteobacteria</taxon>
        <taxon>Pseudomonadales</taxon>
        <taxon>Marinobacteraceae</taxon>
        <taxon>Marinobacter</taxon>
    </lineage>
</organism>
<dbReference type="Proteomes" id="UP001168640">
    <property type="component" value="Unassembled WGS sequence"/>
</dbReference>
<sequence>MNRIFLVAFVSFFLVGCAQTPEYRLGQFTAASSYNVRNLEYDSGTAVRVVGEDCHKVGAMPNNSRLQRAMDDAIKNGQDDGVKGDLLVNVRIDQVQKNKPGFLGLPSPHNCIEVEGELVTLRQ</sequence>
<evidence type="ECO:0008006" key="3">
    <source>
        <dbReference type="Google" id="ProtNLM"/>
    </source>
</evidence>
<name>A0ABT8W1W1_9GAMM</name>
<accession>A0ABT8W1W1</accession>
<dbReference type="EMBL" id="JAUMIS010000002">
    <property type="protein sequence ID" value="MDO3722239.1"/>
    <property type="molecule type" value="Genomic_DNA"/>
</dbReference>
<dbReference type="RefSeq" id="WP_302909966.1">
    <property type="nucleotide sequence ID" value="NZ_JAUMIS010000002.1"/>
</dbReference>
<reference evidence="1" key="1">
    <citation type="submission" date="2023-07" db="EMBL/GenBank/DDBJ databases">
        <title>Marinobacter sp. chi1 genome sequencing and assembly.</title>
        <authorList>
            <person name="Park S."/>
        </authorList>
    </citation>
    <scope>NUCLEOTIDE SEQUENCE</scope>
    <source>
        <strain evidence="1">Chi1</strain>
    </source>
</reference>
<proteinExistence type="predicted"/>
<comment type="caution">
    <text evidence="1">The sequence shown here is derived from an EMBL/GenBank/DDBJ whole genome shotgun (WGS) entry which is preliminary data.</text>
</comment>
<keyword evidence="2" id="KW-1185">Reference proteome</keyword>